<evidence type="ECO:0000313" key="1">
    <source>
        <dbReference type="EMBL" id="BAD12121.1"/>
    </source>
</evidence>
<dbReference type="EMBL" id="AB119193">
    <property type="protein sequence ID" value="BAD12121.1"/>
    <property type="molecule type" value="Genomic_DNA"/>
</dbReference>
<proteinExistence type="predicted"/>
<accession>Q75ZL9</accession>
<organism evidence="1">
    <name type="scientific">Thermus thermophilus</name>
    <dbReference type="NCBI Taxonomy" id="274"/>
    <lineage>
        <taxon>Bacteria</taxon>
        <taxon>Thermotogati</taxon>
        <taxon>Deinococcota</taxon>
        <taxon>Deinococci</taxon>
        <taxon>Thermales</taxon>
        <taxon>Thermaceae</taxon>
        <taxon>Thermus</taxon>
    </lineage>
</organism>
<keyword evidence="1" id="KW-0614">Plasmid</keyword>
<geneLocation type="plasmid" evidence="1">
    <name>pTT8</name>
</geneLocation>
<protein>
    <submittedName>
        <fullName evidence="1">Uncharacterized protein</fullName>
    </submittedName>
</protein>
<dbReference type="AlphaFoldDB" id="Q75ZL9"/>
<name>Q75ZL9_THETH</name>
<reference evidence="1" key="1">
    <citation type="journal article" date="2004" name="Plasmid">
        <title>Nucleotide sequence of the cryptic plasmid pTT8 from Thermus thermophilus HB8 and isolation and characterization of its high-copy-number mutant.</title>
        <authorList>
            <person name="Takayama G."/>
            <person name="Kosuge T."/>
            <person name="Maseda H."/>
            <person name="Nakamura A."/>
            <person name="Hoshino T."/>
        </authorList>
    </citation>
    <scope>NUCLEOTIDE SEQUENCE</scope>
    <source>
        <strain evidence="1">HB8</strain>
        <plasmid evidence="1">pTT8</plasmid>
    </source>
</reference>
<sequence>MTRDPADYPLLRGQTALLAQALRLVSRDGYRYWQVQTAPTDRILAAVRTLDELHAVLLDRAARAVRRRARLPVAQLLLAPVSVMPPENPPPTWPMLIVATAPLPGERMRRVDPSANPRAPLYWVAWRDGWTPAYVLRTDQRGRWTWFLEDGFYRALLEAALAYAAEGDWRRLVLHMRTLGAPAHVQAACGARSRRSARGCSSIGEIDTCGTPRANGKAPPWRAGLEGWPRTPLSPVGMRLYPEEPPENPRGVVGDAPEGSMNERDLIRHLAHVAHRYAEIVVEGAERHPHLGPLLEALSAATGEEDPRSLPPEAWEEALWGLLVEAIADRLVDGWDRYGAPSAARDPEGEGYVASAEGPGEPIVVRASTKREAYREARKAWVRRLLE</sequence>